<feature type="domain" description="Glycoside hydrolase family 31 TIM barrel" evidence="4">
    <location>
        <begin position="401"/>
        <end position="741"/>
    </location>
</feature>
<dbReference type="GO" id="GO:0004553">
    <property type="term" value="F:hydrolase activity, hydrolyzing O-glycosyl compounds"/>
    <property type="evidence" value="ECO:0007669"/>
    <property type="project" value="InterPro"/>
</dbReference>
<feature type="domain" description="Glycoside hydrolase family 31 N-terminal" evidence="5">
    <location>
        <begin position="158"/>
        <end position="263"/>
    </location>
</feature>
<sequence>MSRVVPLLVASDSNGKDGRDGAAGAGAGVIRGARGEELRVQFVEDHIVRVTLCPDGKRRVDRSWIIDPTHDPTTRTTTTTNDDDDDAEKPCSQSVATGFLDEGHPGAEFLRVHGSRRDDLFSGSSEAVNVVCENQKGSGWSMSSSSVRVSATAKPGEPPALAWHFKDALVARDLPSSPYTYDRGVGHSGGDGDHQGHGSVTHYMERRSAQEEAYFGLGEAAGRINRYGTRVRLDAIDAMGYSCDPTNRQVSGPLYKHCPIVFVNVRSPPADADAAAQQPPLGEEDEEYQRSTTSAMLHKLLDSVEHDDTASPTSPTSVTSPAFSTQEESSDSRQLGASLGWYAMVYDSSARGVMDLGSEISAFRGSYRYTQFEDGDLEYYMIFGQDLKSVVQDVSRLIGRPLMPPRWCLGYLGSTMAYTEAPDAQEQLKKFVSLCHSHDILCDGFHLSSGYTCVDGADGGFGPRCVFNWNARRIPDPHAMFDHFNKAHMRVLPNIKPWLLADSHPEYARAVASGVCVRDPDDPSRPYVGLFWSGGAGTFSRGSYIDFSSKEGFRWWADRCRTQLIQKGARALWNDNNEYEVDDGMLVCGSGMPMSLMRPIQGLLMAMSSMSALLAERPAERPVVVSRSGSLGMQRYCTQTWSGDNRTSWKTLQWNTPMGLSLGLCGWPFNGHDIGAFAGPRPSEELLLRWIQAAIFMPRFSIHSWNSDNTCTEPWSYATSVDVVRACIQQRYLHHPFMYTLHYDAHVSGLPITRPLVLEFPDDRNCWGLPDAKADRHVRDCSSCDFMVGSALLVCPIYIPGTTARQVYLPTACGAKTLWYDVASSTWLAGGRTYTAHCPLSSPLPITYVRDASVICTLASPPSRSTEEISRDGCGGRVFTLYFSQRPGRTCVRHIEDDGISNAGTQFVFTLDVCADEEAVTCSLRVTKRFVSYLPVRTPSPSSSSFALPFDEVTIKLPARDARALVVNTGEGTHTFAGGSGNVPVVVVAMDDAGTQ</sequence>
<dbReference type="EMBL" id="GL832956">
    <property type="protein sequence ID" value="EGD76111.1"/>
    <property type="molecule type" value="Genomic_DNA"/>
</dbReference>
<dbReference type="InterPro" id="IPR048395">
    <property type="entry name" value="Glyco_hydro_31_C"/>
</dbReference>
<dbReference type="AlphaFoldDB" id="F2TXK2"/>
<dbReference type="GO" id="GO:0005975">
    <property type="term" value="P:carbohydrate metabolic process"/>
    <property type="evidence" value="ECO:0007669"/>
    <property type="project" value="InterPro"/>
</dbReference>
<dbReference type="OMA" id="THYMERR"/>
<evidence type="ECO:0000313" key="8">
    <source>
        <dbReference type="Proteomes" id="UP000007799"/>
    </source>
</evidence>
<evidence type="ECO:0000259" key="5">
    <source>
        <dbReference type="Pfam" id="PF13802"/>
    </source>
</evidence>
<feature type="region of interest" description="Disordered" evidence="3">
    <location>
        <begin position="1"/>
        <end position="24"/>
    </location>
</feature>
<dbReference type="RefSeq" id="XP_004998286.1">
    <property type="nucleotide sequence ID" value="XM_004998229.1"/>
</dbReference>
<gene>
    <name evidence="7" type="ORF">PTSG_00818</name>
</gene>
<dbReference type="PANTHER" id="PTHR22762">
    <property type="entry name" value="ALPHA-GLUCOSIDASE"/>
    <property type="match status" value="1"/>
</dbReference>
<dbReference type="Pfam" id="PF13802">
    <property type="entry name" value="Gal_mutarotas_2"/>
    <property type="match status" value="1"/>
</dbReference>
<evidence type="ECO:0000256" key="1">
    <source>
        <dbReference type="ARBA" id="ARBA00007806"/>
    </source>
</evidence>
<feature type="region of interest" description="Disordered" evidence="3">
    <location>
        <begin position="67"/>
        <end position="91"/>
    </location>
</feature>
<proteinExistence type="inferred from homology"/>
<reference evidence="7" key="1">
    <citation type="submission" date="2009-08" db="EMBL/GenBank/DDBJ databases">
        <title>Annotation of Salpingoeca rosetta.</title>
        <authorList>
            <consortium name="The Broad Institute Genome Sequencing Platform"/>
            <person name="Russ C."/>
            <person name="Cuomo C."/>
            <person name="Burger G."/>
            <person name="Gray M.W."/>
            <person name="Holland P.W.H."/>
            <person name="King N."/>
            <person name="Lang F.B.F."/>
            <person name="Roger A.J."/>
            <person name="Ruiz-Trillo I."/>
            <person name="Young S.K."/>
            <person name="Zeng Q."/>
            <person name="Gargeya S."/>
            <person name="Alvarado L."/>
            <person name="Berlin A."/>
            <person name="Chapman S.B."/>
            <person name="Chen Z."/>
            <person name="Freedman E."/>
            <person name="Gellesch M."/>
            <person name="Goldberg J."/>
            <person name="Griggs A."/>
            <person name="Gujja S."/>
            <person name="Heilman E."/>
            <person name="Heiman D."/>
            <person name="Howarth C."/>
            <person name="Mehta T."/>
            <person name="Neiman D."/>
            <person name="Pearson M."/>
            <person name="Roberts A."/>
            <person name="Saif S."/>
            <person name="Shea T."/>
            <person name="Shenoy N."/>
            <person name="Sisk P."/>
            <person name="Stolte C."/>
            <person name="Sykes S."/>
            <person name="White J."/>
            <person name="Yandava C."/>
            <person name="Haas B."/>
            <person name="Nusbaum C."/>
            <person name="Birren B."/>
        </authorList>
    </citation>
    <scope>NUCLEOTIDE SEQUENCE [LARGE SCALE GENOMIC DNA]</scope>
    <source>
        <strain evidence="7">ATCC 50818</strain>
    </source>
</reference>
<dbReference type="KEGG" id="sre:PTSG_00818"/>
<dbReference type="GO" id="GO:0030246">
    <property type="term" value="F:carbohydrate binding"/>
    <property type="evidence" value="ECO:0007669"/>
    <property type="project" value="InterPro"/>
</dbReference>
<dbReference type="Pfam" id="PF21365">
    <property type="entry name" value="Glyco_hydro_31_3rd"/>
    <property type="match status" value="1"/>
</dbReference>
<dbReference type="Gene3D" id="3.20.20.80">
    <property type="entry name" value="Glycosidases"/>
    <property type="match status" value="1"/>
</dbReference>
<dbReference type="InParanoid" id="F2TXK2"/>
<keyword evidence="2" id="KW-0326">Glycosidase</keyword>
<feature type="region of interest" description="Disordered" evidence="3">
    <location>
        <begin position="305"/>
        <end position="331"/>
    </location>
</feature>
<protein>
    <submittedName>
        <fullName evidence="7">Uncharacterized protein</fullName>
    </submittedName>
</protein>
<dbReference type="InterPro" id="IPR000322">
    <property type="entry name" value="Glyco_hydro_31_TIM"/>
</dbReference>
<dbReference type="SUPFAM" id="SSF51011">
    <property type="entry name" value="Glycosyl hydrolase domain"/>
    <property type="match status" value="1"/>
</dbReference>
<evidence type="ECO:0000256" key="2">
    <source>
        <dbReference type="RuleBase" id="RU361185"/>
    </source>
</evidence>
<dbReference type="SUPFAM" id="SSF74650">
    <property type="entry name" value="Galactose mutarotase-like"/>
    <property type="match status" value="1"/>
</dbReference>
<organism evidence="8">
    <name type="scientific">Salpingoeca rosetta (strain ATCC 50818 / BSB-021)</name>
    <dbReference type="NCBI Taxonomy" id="946362"/>
    <lineage>
        <taxon>Eukaryota</taxon>
        <taxon>Choanoflagellata</taxon>
        <taxon>Craspedida</taxon>
        <taxon>Salpingoecidae</taxon>
        <taxon>Salpingoeca</taxon>
    </lineage>
</organism>
<dbReference type="OrthoDB" id="5839090at2759"/>
<dbReference type="eggNOG" id="KOG1066">
    <property type="taxonomic scope" value="Eukaryota"/>
</dbReference>
<dbReference type="Gene3D" id="2.60.40.1180">
    <property type="entry name" value="Golgi alpha-mannosidase II"/>
    <property type="match status" value="1"/>
</dbReference>
<feature type="compositionally biased region" description="Low complexity" evidence="3">
    <location>
        <begin position="310"/>
        <end position="325"/>
    </location>
</feature>
<keyword evidence="2" id="KW-0378">Hydrolase</keyword>
<feature type="region of interest" description="Disordered" evidence="3">
    <location>
        <begin position="270"/>
        <end position="293"/>
    </location>
</feature>
<dbReference type="CDD" id="cd06599">
    <property type="entry name" value="GH31_glycosidase_Aec37"/>
    <property type="match status" value="1"/>
</dbReference>
<evidence type="ECO:0000259" key="6">
    <source>
        <dbReference type="Pfam" id="PF21365"/>
    </source>
</evidence>
<dbReference type="Gene3D" id="2.60.40.1760">
    <property type="entry name" value="glycosyl hydrolase (family 31)"/>
    <property type="match status" value="2"/>
</dbReference>
<dbReference type="PANTHER" id="PTHR22762:SF165">
    <property type="entry name" value="PUTATIVE (AFU_ORTHOLOGUE AFUA_1G06560)-RELATED"/>
    <property type="match status" value="1"/>
</dbReference>
<dbReference type="InterPro" id="IPR017853">
    <property type="entry name" value="GH"/>
</dbReference>
<accession>F2TXK2</accession>
<dbReference type="CDD" id="cd14752">
    <property type="entry name" value="GH31_N"/>
    <property type="match status" value="1"/>
</dbReference>
<comment type="similarity">
    <text evidence="1 2">Belongs to the glycosyl hydrolase 31 family.</text>
</comment>
<dbReference type="SUPFAM" id="SSF51445">
    <property type="entry name" value="(Trans)glycosidases"/>
    <property type="match status" value="1"/>
</dbReference>
<name>F2TXK2_SALR5</name>
<feature type="compositionally biased region" description="Low complexity" evidence="3">
    <location>
        <begin position="270"/>
        <end position="280"/>
    </location>
</feature>
<dbReference type="GeneID" id="16078881"/>
<dbReference type="InterPro" id="IPR025887">
    <property type="entry name" value="Glyco_hydro_31_N_dom"/>
</dbReference>
<feature type="domain" description="Glycosyl hydrolase family 31 C-terminal" evidence="6">
    <location>
        <begin position="749"/>
        <end position="855"/>
    </location>
</feature>
<dbReference type="InterPro" id="IPR013780">
    <property type="entry name" value="Glyco_hydro_b"/>
</dbReference>
<dbReference type="InterPro" id="IPR011013">
    <property type="entry name" value="Gal_mutarotase_sf_dom"/>
</dbReference>
<evidence type="ECO:0000313" key="7">
    <source>
        <dbReference type="EMBL" id="EGD76111.1"/>
    </source>
</evidence>
<dbReference type="Proteomes" id="UP000007799">
    <property type="component" value="Unassembled WGS sequence"/>
</dbReference>
<evidence type="ECO:0000256" key="3">
    <source>
        <dbReference type="SAM" id="MobiDB-lite"/>
    </source>
</evidence>
<keyword evidence="8" id="KW-1185">Reference proteome</keyword>
<dbReference type="STRING" id="946362.F2TXK2"/>
<evidence type="ECO:0000259" key="4">
    <source>
        <dbReference type="Pfam" id="PF01055"/>
    </source>
</evidence>
<dbReference type="Pfam" id="PF01055">
    <property type="entry name" value="Glyco_hydro_31_2nd"/>
    <property type="match status" value="1"/>
</dbReference>